<dbReference type="PANTHER" id="PTHR10851:SF0">
    <property type="entry name" value="PYRIDOXINE-5'-PHOSPHATE OXIDASE"/>
    <property type="match status" value="1"/>
</dbReference>
<dbReference type="GO" id="GO:0008615">
    <property type="term" value="P:pyridoxine biosynthetic process"/>
    <property type="evidence" value="ECO:0007669"/>
    <property type="project" value="UniProtKB-UniRule"/>
</dbReference>
<dbReference type="SUPFAM" id="SSF50475">
    <property type="entry name" value="FMN-binding split barrel"/>
    <property type="match status" value="1"/>
</dbReference>
<keyword evidence="5" id="KW-0664">Pyridoxine biosynthesis</keyword>
<feature type="binding site" evidence="5 7">
    <location>
        <position position="104"/>
    </location>
    <ligand>
        <name>FMN</name>
        <dbReference type="ChEBI" id="CHEBI:58210"/>
    </ligand>
</feature>
<reference evidence="10 11" key="1">
    <citation type="journal article" date="2011" name="Front. Microbiol.">
        <title>Genomic signatures of strain selection and enhancement in Bacillus atrophaeus var. globigii, a historical biowarfare simulant.</title>
        <authorList>
            <person name="Gibbons H.S."/>
            <person name="Broomall S.M."/>
            <person name="McNew L.A."/>
            <person name="Daligault H."/>
            <person name="Chapman C."/>
            <person name="Bruce D."/>
            <person name="Karavis M."/>
            <person name="Krepps M."/>
            <person name="McGregor P.A."/>
            <person name="Hong C."/>
            <person name="Park K.H."/>
            <person name="Akmal A."/>
            <person name="Feldman A."/>
            <person name="Lin J.S."/>
            <person name="Chang W.E."/>
            <person name="Higgs B.W."/>
            <person name="Demirev P."/>
            <person name="Lindquist J."/>
            <person name="Liem A."/>
            <person name="Fochler E."/>
            <person name="Read T.D."/>
            <person name="Tapia R."/>
            <person name="Johnson S."/>
            <person name="Bishop-Lilly K.A."/>
            <person name="Detter C."/>
            <person name="Han C."/>
            <person name="Sozhamannan S."/>
            <person name="Rosenzweig C.N."/>
            <person name="Skowronski E.W."/>
        </authorList>
    </citation>
    <scope>NUCLEOTIDE SEQUENCE [LARGE SCALE GENOMIC DNA]</scope>
    <source>
        <strain evidence="10 11">AK5</strain>
    </source>
</reference>
<gene>
    <name evidence="5 10" type="primary">pdxH</name>
    <name evidence="10" type="ORF">CWE06_07720</name>
</gene>
<comment type="caution">
    <text evidence="10">The sequence shown here is derived from an EMBL/GenBank/DDBJ whole genome shotgun (WGS) entry which is preliminary data.</text>
</comment>
<dbReference type="OrthoDB" id="9780392at2"/>
<dbReference type="RefSeq" id="WP_126792804.1">
    <property type="nucleotide sequence ID" value="NZ_PIPI01000004.1"/>
</dbReference>
<comment type="cofactor">
    <cofactor evidence="5 7">
        <name>FMN</name>
        <dbReference type="ChEBI" id="CHEBI:58210"/>
    </cofactor>
    <text evidence="5 7">Binds 1 FMN per subunit.</text>
</comment>
<keyword evidence="4 5" id="KW-0560">Oxidoreductase</keyword>
<dbReference type="HAMAP" id="MF_01629">
    <property type="entry name" value="PdxH"/>
    <property type="match status" value="1"/>
</dbReference>
<dbReference type="GO" id="GO:0004733">
    <property type="term" value="F:pyridoxamine phosphate oxidase activity"/>
    <property type="evidence" value="ECO:0007669"/>
    <property type="project" value="UniProtKB-UniRule"/>
</dbReference>
<feature type="binding site" evidence="5 7">
    <location>
        <position position="82"/>
    </location>
    <ligand>
        <name>FMN</name>
        <dbReference type="ChEBI" id="CHEBI:58210"/>
    </ligand>
</feature>
<dbReference type="InterPro" id="IPR000659">
    <property type="entry name" value="Pyridox_Oxase"/>
</dbReference>
<evidence type="ECO:0000259" key="8">
    <source>
        <dbReference type="Pfam" id="PF01243"/>
    </source>
</evidence>
<keyword evidence="11" id="KW-1185">Reference proteome</keyword>
<dbReference type="Pfam" id="PF10590">
    <property type="entry name" value="PNP_phzG_C"/>
    <property type="match status" value="1"/>
</dbReference>
<evidence type="ECO:0000256" key="5">
    <source>
        <dbReference type="HAMAP-Rule" id="MF_01629"/>
    </source>
</evidence>
<comment type="catalytic activity">
    <reaction evidence="5">
        <text>pyridoxine 5'-phosphate + O2 = pyridoxal 5'-phosphate + H2O2</text>
        <dbReference type="Rhea" id="RHEA:15149"/>
        <dbReference type="ChEBI" id="CHEBI:15379"/>
        <dbReference type="ChEBI" id="CHEBI:16240"/>
        <dbReference type="ChEBI" id="CHEBI:58589"/>
        <dbReference type="ChEBI" id="CHEBI:597326"/>
        <dbReference type="EC" id="1.4.3.5"/>
    </reaction>
</comment>
<dbReference type="PROSITE" id="PS01064">
    <property type="entry name" value="PYRIDOX_OXIDASE"/>
    <property type="match status" value="1"/>
</dbReference>
<dbReference type="InterPro" id="IPR019740">
    <property type="entry name" value="Pyridox_Oxase_CS"/>
</dbReference>
<dbReference type="Pfam" id="PF01243">
    <property type="entry name" value="PNPOx_N"/>
    <property type="match status" value="1"/>
</dbReference>
<feature type="binding site" evidence="5 7">
    <location>
        <position position="185"/>
    </location>
    <ligand>
        <name>FMN</name>
        <dbReference type="ChEBI" id="CHEBI:58210"/>
    </ligand>
</feature>
<evidence type="ECO:0000256" key="1">
    <source>
        <dbReference type="ARBA" id="ARBA00007301"/>
    </source>
</evidence>
<feature type="binding site" evidence="5 6">
    <location>
        <position position="65"/>
    </location>
    <ligand>
        <name>substrate</name>
    </ligand>
</feature>
<feature type="binding site" evidence="5 6">
    <location>
        <position position="130"/>
    </location>
    <ligand>
        <name>substrate</name>
    </ligand>
</feature>
<dbReference type="EMBL" id="PIPI01000004">
    <property type="protein sequence ID" value="RUO19909.1"/>
    <property type="molecule type" value="Genomic_DNA"/>
</dbReference>
<comment type="caution">
    <text evidence="5">Lacks conserved residue(s) required for the propagation of feature annotation.</text>
</comment>
<feature type="binding site" evidence="5 6">
    <location>
        <position position="122"/>
    </location>
    <ligand>
        <name>substrate</name>
    </ligand>
</feature>
<keyword evidence="2 5" id="KW-0285">Flavoprotein</keyword>
<dbReference type="AlphaFoldDB" id="A0A432VU20"/>
<feature type="domain" description="Pyridoxamine 5'-phosphate oxidase N-terminal" evidence="8">
    <location>
        <begin position="43"/>
        <end position="157"/>
    </location>
</feature>
<name>A0A432VU20_9GAMM</name>
<comment type="subunit">
    <text evidence="5">Homodimer.</text>
</comment>
<evidence type="ECO:0000256" key="6">
    <source>
        <dbReference type="PIRSR" id="PIRSR000190-1"/>
    </source>
</evidence>
<dbReference type="InterPro" id="IPR011576">
    <property type="entry name" value="Pyridox_Oxase_N"/>
</dbReference>
<comment type="pathway">
    <text evidence="5">Cofactor metabolism; pyridoxal 5'-phosphate salvage; pyridoxal 5'-phosphate from pyridoxine 5'-phosphate: step 1/1.</text>
</comment>
<sequence length="212" mass="24539">MSLEDIRRDYASRTLERDDLLADPFEQFKSWFDETLNDGLGTDPTAMVVATCADNVPTQRVVLLKRLDTEGFVFYTNYNSQKGQQLAVNPNCSLHFAWLPQERQIHIQGVAQRLTDEQNLRYFQSRPRASQIAAWASEQSSAVADRASLDAQYQAIEARFANDEKLPLPPTWGGFLVVPRVFEFWQGRRARLHDRFRYTLDNASWQLQRLQP</sequence>
<feature type="binding site" evidence="5 6">
    <location>
        <begin position="191"/>
        <end position="193"/>
    </location>
    <ligand>
        <name>substrate</name>
    </ligand>
</feature>
<feature type="binding site" evidence="5 7">
    <location>
        <position position="195"/>
    </location>
    <ligand>
        <name>FMN</name>
        <dbReference type="ChEBI" id="CHEBI:58210"/>
    </ligand>
</feature>
<evidence type="ECO:0000256" key="7">
    <source>
        <dbReference type="PIRSR" id="PIRSR000190-2"/>
    </source>
</evidence>
<dbReference type="NCBIfam" id="NF004231">
    <property type="entry name" value="PRK05679.1"/>
    <property type="match status" value="1"/>
</dbReference>
<dbReference type="InterPro" id="IPR019576">
    <property type="entry name" value="Pyridoxamine_oxidase_dimer_C"/>
</dbReference>
<keyword evidence="3 5" id="KW-0288">FMN</keyword>
<evidence type="ECO:0000313" key="10">
    <source>
        <dbReference type="EMBL" id="RUO19909.1"/>
    </source>
</evidence>
<accession>A0A432VU20</accession>
<evidence type="ECO:0000256" key="3">
    <source>
        <dbReference type="ARBA" id="ARBA00022643"/>
    </source>
</evidence>
<evidence type="ECO:0000256" key="2">
    <source>
        <dbReference type="ARBA" id="ARBA00022630"/>
    </source>
</evidence>
<comment type="catalytic activity">
    <reaction evidence="5">
        <text>pyridoxamine 5'-phosphate + O2 + H2O = pyridoxal 5'-phosphate + H2O2 + NH4(+)</text>
        <dbReference type="Rhea" id="RHEA:15817"/>
        <dbReference type="ChEBI" id="CHEBI:15377"/>
        <dbReference type="ChEBI" id="CHEBI:15379"/>
        <dbReference type="ChEBI" id="CHEBI:16240"/>
        <dbReference type="ChEBI" id="CHEBI:28938"/>
        <dbReference type="ChEBI" id="CHEBI:58451"/>
        <dbReference type="ChEBI" id="CHEBI:597326"/>
        <dbReference type="EC" id="1.4.3.5"/>
    </reaction>
</comment>
<protein>
    <recommendedName>
        <fullName evidence="5">Pyridoxine/pyridoxamine 5'-phosphate oxidase</fullName>
        <ecNumber evidence="5">1.4.3.5</ecNumber>
    </recommendedName>
    <alternativeName>
        <fullName evidence="5">PNP/PMP oxidase</fullName>
        <shortName evidence="5">PNPOx</shortName>
    </alternativeName>
    <alternativeName>
        <fullName evidence="5">Pyridoxal 5'-phosphate synthase</fullName>
    </alternativeName>
</protein>
<feature type="binding site" evidence="5 7">
    <location>
        <begin position="139"/>
        <end position="140"/>
    </location>
    <ligand>
        <name>FMN</name>
        <dbReference type="ChEBI" id="CHEBI:58210"/>
    </ligand>
</feature>
<comment type="pathway">
    <text evidence="5">Cofactor metabolism; pyridoxal 5'-phosphate salvage; pyridoxal 5'-phosphate from pyridoxamine 5'-phosphate: step 1/1.</text>
</comment>
<evidence type="ECO:0000313" key="11">
    <source>
        <dbReference type="Proteomes" id="UP000288212"/>
    </source>
</evidence>
<dbReference type="NCBIfam" id="TIGR00558">
    <property type="entry name" value="pdxH"/>
    <property type="match status" value="1"/>
</dbReference>
<dbReference type="PIRSF" id="PIRSF000190">
    <property type="entry name" value="Pyd_amn-ph_oxd"/>
    <property type="match status" value="1"/>
</dbReference>
<dbReference type="PANTHER" id="PTHR10851">
    <property type="entry name" value="PYRIDOXINE-5-PHOSPHATE OXIDASE"/>
    <property type="match status" value="1"/>
</dbReference>
<feature type="domain" description="Pyridoxine 5'-phosphate oxidase dimerisation C-terminal" evidence="9">
    <location>
        <begin position="172"/>
        <end position="212"/>
    </location>
</feature>
<organism evidence="10 11">
    <name type="scientific">Aliidiomarina haloalkalitolerans</name>
    <dbReference type="NCBI Taxonomy" id="859059"/>
    <lineage>
        <taxon>Bacteria</taxon>
        <taxon>Pseudomonadati</taxon>
        <taxon>Pseudomonadota</taxon>
        <taxon>Gammaproteobacteria</taxon>
        <taxon>Alteromonadales</taxon>
        <taxon>Idiomarinaceae</taxon>
        <taxon>Aliidiomarina</taxon>
    </lineage>
</organism>
<feature type="binding site" evidence="6">
    <location>
        <begin position="7"/>
        <end position="10"/>
    </location>
    <ligand>
        <name>substrate</name>
    </ligand>
</feature>
<comment type="similarity">
    <text evidence="1 5">Belongs to the pyridoxamine 5'-phosphate oxidase family.</text>
</comment>
<proteinExistence type="inferred from homology"/>
<dbReference type="Gene3D" id="2.30.110.10">
    <property type="entry name" value="Electron Transport, Fmn-binding Protein, Chain A"/>
    <property type="match status" value="1"/>
</dbReference>
<dbReference type="InterPro" id="IPR012349">
    <property type="entry name" value="Split_barrel_FMN-bd"/>
</dbReference>
<feature type="binding site" evidence="5 7">
    <location>
        <begin position="75"/>
        <end position="76"/>
    </location>
    <ligand>
        <name>FMN</name>
        <dbReference type="ChEBI" id="CHEBI:58210"/>
    </ligand>
</feature>
<dbReference type="GO" id="GO:0010181">
    <property type="term" value="F:FMN binding"/>
    <property type="evidence" value="ECO:0007669"/>
    <property type="project" value="UniProtKB-UniRule"/>
</dbReference>
<evidence type="ECO:0000259" key="9">
    <source>
        <dbReference type="Pfam" id="PF10590"/>
    </source>
</evidence>
<feature type="binding site" evidence="5 6">
    <location>
        <position position="126"/>
    </location>
    <ligand>
        <name>substrate</name>
    </ligand>
</feature>
<comment type="function">
    <text evidence="5">Catalyzes the oxidation of either pyridoxine 5'-phosphate (PNP) or pyridoxamine 5'-phosphate (PMP) into pyridoxal 5'-phosphate (PLP).</text>
</comment>
<dbReference type="UniPathway" id="UPA01068">
    <property type="reaction ID" value="UER00304"/>
</dbReference>
<feature type="binding site" evidence="5 7">
    <location>
        <begin position="60"/>
        <end position="65"/>
    </location>
    <ligand>
        <name>FMN</name>
        <dbReference type="ChEBI" id="CHEBI:58210"/>
    </ligand>
</feature>
<dbReference type="EC" id="1.4.3.5" evidence="5"/>
<evidence type="ECO:0000256" key="4">
    <source>
        <dbReference type="ARBA" id="ARBA00023002"/>
    </source>
</evidence>
<dbReference type="Proteomes" id="UP000288212">
    <property type="component" value="Unassembled WGS sequence"/>
</dbReference>